<dbReference type="GO" id="GO:0140616">
    <property type="term" value="F:iodotyrosine deiodinase activity"/>
    <property type="evidence" value="ECO:0007669"/>
    <property type="project" value="UniProtKB-ARBA"/>
</dbReference>
<dbReference type="Pfam" id="PF00881">
    <property type="entry name" value="Nitroreductase"/>
    <property type="match status" value="1"/>
</dbReference>
<reference evidence="6 7" key="1">
    <citation type="submission" date="2024-05" db="EMBL/GenBank/DDBJ databases">
        <title>Culex pipiens pipiens assembly and annotation.</title>
        <authorList>
            <person name="Alout H."/>
            <person name="Durand T."/>
        </authorList>
    </citation>
    <scope>NUCLEOTIDE SEQUENCE [LARGE SCALE GENOMIC DNA]</scope>
    <source>
        <strain evidence="6">HA-2024</strain>
        <tissue evidence="6">Whole body</tissue>
    </source>
</reference>
<accession>A0ABD1D1P0</accession>
<dbReference type="CDD" id="cd02144">
    <property type="entry name" value="iodotyrosine_dehalogenase"/>
    <property type="match status" value="1"/>
</dbReference>
<evidence type="ECO:0000256" key="4">
    <source>
        <dbReference type="ARBA" id="ARBA00023002"/>
    </source>
</evidence>
<evidence type="ECO:0000256" key="2">
    <source>
        <dbReference type="ARBA" id="ARBA00022630"/>
    </source>
</evidence>
<dbReference type="EMBL" id="JBEHCU010008094">
    <property type="protein sequence ID" value="KAL1388300.1"/>
    <property type="molecule type" value="Genomic_DNA"/>
</dbReference>
<dbReference type="AlphaFoldDB" id="A0ABD1D1P0"/>
<sequence>MKLIAIETFHKAQSKTKPDIEWKDSIQPTEQDKIKNIPFAGATATLDSDPLKAAARFYEIARDRRSVRKFSSQPVDLAIIERCILAAGTSPSVGSEPWTFCVVSDGGLKAQIREIIESEGSDADKGYLTTVPHLVLIFVKSNYGSKTDYAEEATSIATGILLCALQAAGLNSLVTTPLNCVRLVKLLGRPVGEKLLFLIPVGYAADDCQVPVLSRKPIEEILVKY</sequence>
<evidence type="ECO:0000313" key="6">
    <source>
        <dbReference type="EMBL" id="KAL1388300.1"/>
    </source>
</evidence>
<organism evidence="6 7">
    <name type="scientific">Culex pipiens pipiens</name>
    <name type="common">Northern house mosquito</name>
    <dbReference type="NCBI Taxonomy" id="38569"/>
    <lineage>
        <taxon>Eukaryota</taxon>
        <taxon>Metazoa</taxon>
        <taxon>Ecdysozoa</taxon>
        <taxon>Arthropoda</taxon>
        <taxon>Hexapoda</taxon>
        <taxon>Insecta</taxon>
        <taxon>Pterygota</taxon>
        <taxon>Neoptera</taxon>
        <taxon>Endopterygota</taxon>
        <taxon>Diptera</taxon>
        <taxon>Nematocera</taxon>
        <taxon>Culicoidea</taxon>
        <taxon>Culicidae</taxon>
        <taxon>Culicinae</taxon>
        <taxon>Culicini</taxon>
        <taxon>Culex</taxon>
        <taxon>Culex</taxon>
    </lineage>
</organism>
<dbReference type="InterPro" id="IPR000415">
    <property type="entry name" value="Nitroreductase-like"/>
</dbReference>
<keyword evidence="2" id="KW-0285">Flavoprotein</keyword>
<keyword evidence="3" id="KW-0288">FMN</keyword>
<dbReference type="InterPro" id="IPR050627">
    <property type="entry name" value="Nitroreductase/BluB"/>
</dbReference>
<dbReference type="PANTHER" id="PTHR23026:SF90">
    <property type="entry name" value="IODOTYROSINE DEIODINASE 1"/>
    <property type="match status" value="1"/>
</dbReference>
<evidence type="ECO:0000259" key="5">
    <source>
        <dbReference type="Pfam" id="PF00881"/>
    </source>
</evidence>
<dbReference type="InterPro" id="IPR029479">
    <property type="entry name" value="Nitroreductase"/>
</dbReference>
<gene>
    <name evidence="6" type="ORF">pipiens_003237</name>
</gene>
<dbReference type="Gene3D" id="3.40.109.10">
    <property type="entry name" value="NADH Oxidase"/>
    <property type="match status" value="1"/>
</dbReference>
<proteinExistence type="inferred from homology"/>
<dbReference type="Proteomes" id="UP001562425">
    <property type="component" value="Unassembled WGS sequence"/>
</dbReference>
<protein>
    <recommendedName>
        <fullName evidence="5">Nitroreductase domain-containing protein</fullName>
    </recommendedName>
</protein>
<evidence type="ECO:0000313" key="7">
    <source>
        <dbReference type="Proteomes" id="UP001562425"/>
    </source>
</evidence>
<dbReference type="PANTHER" id="PTHR23026">
    <property type="entry name" value="NADPH NITROREDUCTASE"/>
    <property type="match status" value="1"/>
</dbReference>
<comment type="caution">
    <text evidence="6">The sequence shown here is derived from an EMBL/GenBank/DDBJ whole genome shotgun (WGS) entry which is preliminary data.</text>
</comment>
<comment type="similarity">
    <text evidence="1">Belongs to the nitroreductase family.</text>
</comment>
<dbReference type="SUPFAM" id="SSF55469">
    <property type="entry name" value="FMN-dependent nitroreductase-like"/>
    <property type="match status" value="1"/>
</dbReference>
<keyword evidence="7" id="KW-1185">Reference proteome</keyword>
<evidence type="ECO:0000256" key="1">
    <source>
        <dbReference type="ARBA" id="ARBA00007118"/>
    </source>
</evidence>
<name>A0ABD1D1P0_CULPP</name>
<keyword evidence="4" id="KW-0560">Oxidoreductase</keyword>
<evidence type="ECO:0000256" key="3">
    <source>
        <dbReference type="ARBA" id="ARBA00022643"/>
    </source>
</evidence>
<feature type="domain" description="Nitroreductase" evidence="5">
    <location>
        <begin position="62"/>
        <end position="203"/>
    </location>
</feature>